<feature type="compositionally biased region" description="Low complexity" evidence="1">
    <location>
        <begin position="46"/>
        <end position="56"/>
    </location>
</feature>
<feature type="region of interest" description="Disordered" evidence="1">
    <location>
        <begin position="277"/>
        <end position="314"/>
    </location>
</feature>
<feature type="compositionally biased region" description="Basic and acidic residues" evidence="1">
    <location>
        <begin position="387"/>
        <end position="410"/>
    </location>
</feature>
<dbReference type="AlphaFoldDB" id="A0AAN6JHZ8"/>
<dbReference type="CDD" id="cd22744">
    <property type="entry name" value="OTU"/>
    <property type="match status" value="1"/>
</dbReference>
<feature type="compositionally biased region" description="Polar residues" evidence="1">
    <location>
        <begin position="77"/>
        <end position="93"/>
    </location>
</feature>
<dbReference type="EMBL" id="JAPDMQ010000597">
    <property type="protein sequence ID" value="KAK0522304.1"/>
    <property type="molecule type" value="Genomic_DNA"/>
</dbReference>
<dbReference type="PROSITE" id="PS50802">
    <property type="entry name" value="OTU"/>
    <property type="match status" value="1"/>
</dbReference>
<organism evidence="3 4">
    <name type="scientific">Tilletia horrida</name>
    <dbReference type="NCBI Taxonomy" id="155126"/>
    <lineage>
        <taxon>Eukaryota</taxon>
        <taxon>Fungi</taxon>
        <taxon>Dikarya</taxon>
        <taxon>Basidiomycota</taxon>
        <taxon>Ustilaginomycotina</taxon>
        <taxon>Exobasidiomycetes</taxon>
        <taxon>Tilletiales</taxon>
        <taxon>Tilletiaceae</taxon>
        <taxon>Tilletia</taxon>
    </lineage>
</organism>
<feature type="region of interest" description="Disordered" evidence="1">
    <location>
        <begin position="196"/>
        <end position="249"/>
    </location>
</feature>
<feature type="region of interest" description="Disordered" evidence="1">
    <location>
        <begin position="366"/>
        <end position="410"/>
    </location>
</feature>
<evidence type="ECO:0000313" key="3">
    <source>
        <dbReference type="EMBL" id="KAK0522304.1"/>
    </source>
</evidence>
<proteinExistence type="predicted"/>
<accession>A0AAN6JHZ8</accession>
<protein>
    <recommendedName>
        <fullName evidence="2">OTU domain-containing protein</fullName>
    </recommendedName>
</protein>
<evidence type="ECO:0000256" key="1">
    <source>
        <dbReference type="SAM" id="MobiDB-lite"/>
    </source>
</evidence>
<keyword evidence="4" id="KW-1185">Reference proteome</keyword>
<feature type="region of interest" description="Disordered" evidence="1">
    <location>
        <begin position="1"/>
        <end position="134"/>
    </location>
</feature>
<dbReference type="Proteomes" id="UP001176521">
    <property type="component" value="Unassembled WGS sequence"/>
</dbReference>
<gene>
    <name evidence="3" type="ORF">OC842_006505</name>
</gene>
<dbReference type="InterPro" id="IPR003323">
    <property type="entry name" value="OTU_dom"/>
</dbReference>
<feature type="compositionally biased region" description="Low complexity" evidence="1">
    <location>
        <begin position="18"/>
        <end position="30"/>
    </location>
</feature>
<feature type="domain" description="OTU" evidence="2">
    <location>
        <begin position="505"/>
        <end position="655"/>
    </location>
</feature>
<comment type="caution">
    <text evidence="3">The sequence shown here is derived from an EMBL/GenBank/DDBJ whole genome shotgun (WGS) entry which is preliminary data.</text>
</comment>
<dbReference type="Gene3D" id="3.90.70.80">
    <property type="match status" value="1"/>
</dbReference>
<sequence>MADANVKAPAADSSANEATSTAIGATTTAARRSQRPGAGRKGKDIAAAAPTAGKRAAPVEIDEEDAPVGAKKRQGKRATQQTTQAKKPRQANTRAKAPKAPAQKETAPEIEKPNTQQPTKKTQPESETPIMFLSQGPTLLALSSDSELSEEEDAFMPVKAAITPVATFASQADGSGDGSATPAGGETLIPIAASPTASAAGDKTLNPTAASPTASPAGDKTLIPAAASTANPASHRDGSSQQVAPAASAAGDKTLIPTAASPTASPAGDKTLIPAAASTANPASHQDGSTEETAPPEPSLPKTATIPPIGKTSKKPQWFNYVRRHPDLPSGRQNHEWICRWCSKTVFTYKEVGNLATHLVGNTHSRVGACPKYPYAPDSDDESGLDGDQKEKTDKKEKAPEKENAPEKRVTIKTLDKRVARLERKVDNPEARLDAHVAAKVEAIHKQLQAEFDAKFKELERRFGMQRNTEHAEIQDEDDVSQSSPQLRITALVPAPPPEQAKYEVETFAVKGDGHCGFRAAAVALYGESDEWRALRKLMIEQLEHSAAAHGTVLDSGDVQRLRARLEHPDDKESAESEDTWFNTTDCVLLLADLAACPVIVVNIEHPSRSYIMPPSLSTFGGAHGSVSPTLVQRMVGQVIIMVYSPLHWDYGTRIKGILPDVDVQWSQRCQKEADGDSRKSWIPRLDELRNQAIEGLQSPVRTRRDVGANRTQRHRCLSISSDFSRIPRPGYGTFPAGLPGHLALAADRPVPQASACASIKRDAAGVAVSLSTTTGAANIRPPGVVIAVGATPDTFIGFDIFRGPLQAGCSSASSGTLPDPSHVQRLRARLHHLDDKGSIGDFDA</sequence>
<reference evidence="3" key="1">
    <citation type="journal article" date="2023" name="PhytoFront">
        <title>Draft Genome Resources of Seven Strains of Tilletia horrida, Causal Agent of Kernel Smut of Rice.</title>
        <authorList>
            <person name="Khanal S."/>
            <person name="Antony Babu S."/>
            <person name="Zhou X.G."/>
        </authorList>
    </citation>
    <scope>NUCLEOTIDE SEQUENCE</scope>
    <source>
        <strain evidence="3">TX3</strain>
    </source>
</reference>
<feature type="compositionally biased region" description="Low complexity" evidence="1">
    <location>
        <begin position="239"/>
        <end position="249"/>
    </location>
</feature>
<evidence type="ECO:0000259" key="2">
    <source>
        <dbReference type="PROSITE" id="PS50802"/>
    </source>
</evidence>
<evidence type="ECO:0000313" key="4">
    <source>
        <dbReference type="Proteomes" id="UP001176521"/>
    </source>
</evidence>
<name>A0AAN6JHZ8_9BASI</name>
<feature type="compositionally biased region" description="Polar residues" evidence="1">
    <location>
        <begin position="278"/>
        <end position="287"/>
    </location>
</feature>
<feature type="compositionally biased region" description="Low complexity" evidence="1">
    <location>
        <begin position="207"/>
        <end position="217"/>
    </location>
</feature>